<dbReference type="OrthoDB" id="2626141at2"/>
<name>A0A268ENJ7_9BACL</name>
<evidence type="ECO:0000313" key="1">
    <source>
        <dbReference type="EMBL" id="PAD74698.1"/>
    </source>
</evidence>
<evidence type="ECO:0000313" key="2">
    <source>
        <dbReference type="Proteomes" id="UP000215596"/>
    </source>
</evidence>
<dbReference type="Proteomes" id="UP000215596">
    <property type="component" value="Unassembled WGS sequence"/>
</dbReference>
<dbReference type="RefSeq" id="WP_095266430.1">
    <property type="nucleotide sequence ID" value="NZ_NPBY01000051.1"/>
</dbReference>
<sequence length="163" mass="19545">MIMRATRAIFYKIHKGNATAIDYLEWAYRMIEEDQESNSLYMLASMEETENIFKYQDYFNRSLGELEITIPDFEDCAREIIRELCLKIVNKTRDPFEVTRDIFKVTFEIDYPADLSVWVNLDDGIDRIIYDDEYYKPDEKEFKEQIELEAKNYLAAQDVENIR</sequence>
<reference evidence="1 2" key="1">
    <citation type="submission" date="2017-07" db="EMBL/GenBank/DDBJ databases">
        <title>Isolation and whole genome analysis of endospore-forming bacteria from heroin.</title>
        <authorList>
            <person name="Kalinowski J."/>
            <person name="Ahrens B."/>
            <person name="Al-Dilaimi A."/>
            <person name="Winkler A."/>
            <person name="Wibberg D."/>
            <person name="Schleenbecker U."/>
            <person name="Ruckert C."/>
            <person name="Wolfel R."/>
            <person name="Grass G."/>
        </authorList>
    </citation>
    <scope>NUCLEOTIDE SEQUENCE [LARGE SCALE GENOMIC DNA]</scope>
    <source>
        <strain evidence="1 2">7537-G1</strain>
    </source>
</reference>
<proteinExistence type="predicted"/>
<protein>
    <submittedName>
        <fullName evidence="1">Uncharacterized protein</fullName>
    </submittedName>
</protein>
<organism evidence="1 2">
    <name type="scientific">Paenibacillus campinasensis</name>
    <dbReference type="NCBI Taxonomy" id="66347"/>
    <lineage>
        <taxon>Bacteria</taxon>
        <taxon>Bacillati</taxon>
        <taxon>Bacillota</taxon>
        <taxon>Bacilli</taxon>
        <taxon>Bacillales</taxon>
        <taxon>Paenibacillaceae</taxon>
        <taxon>Paenibacillus</taxon>
    </lineage>
</organism>
<comment type="caution">
    <text evidence="1">The sequence shown here is derived from an EMBL/GenBank/DDBJ whole genome shotgun (WGS) entry which is preliminary data.</text>
</comment>
<gene>
    <name evidence="1" type="ORF">CHH67_17140</name>
</gene>
<dbReference type="EMBL" id="NPBY01000051">
    <property type="protein sequence ID" value="PAD74698.1"/>
    <property type="molecule type" value="Genomic_DNA"/>
</dbReference>
<dbReference type="AlphaFoldDB" id="A0A268ENJ7"/>
<accession>A0A268ENJ7</accession>